<accession>A0ABN9USY1</accession>
<gene>
    <name evidence="2" type="ORF">PCOR1329_LOCUS51373</name>
</gene>
<evidence type="ECO:0000256" key="1">
    <source>
        <dbReference type="SAM" id="MobiDB-lite"/>
    </source>
</evidence>
<feature type="region of interest" description="Disordered" evidence="1">
    <location>
        <begin position="147"/>
        <end position="168"/>
    </location>
</feature>
<keyword evidence="3" id="KW-1185">Reference proteome</keyword>
<dbReference type="Proteomes" id="UP001189429">
    <property type="component" value="Unassembled WGS sequence"/>
</dbReference>
<evidence type="ECO:0000313" key="2">
    <source>
        <dbReference type="EMBL" id="CAK0863149.1"/>
    </source>
</evidence>
<organism evidence="2 3">
    <name type="scientific">Prorocentrum cordatum</name>
    <dbReference type="NCBI Taxonomy" id="2364126"/>
    <lineage>
        <taxon>Eukaryota</taxon>
        <taxon>Sar</taxon>
        <taxon>Alveolata</taxon>
        <taxon>Dinophyceae</taxon>
        <taxon>Prorocentrales</taxon>
        <taxon>Prorocentraceae</taxon>
        <taxon>Prorocentrum</taxon>
    </lineage>
</organism>
<protein>
    <submittedName>
        <fullName evidence="2">Uncharacterized protein</fullName>
    </submittedName>
</protein>
<feature type="compositionally biased region" description="Basic and acidic residues" evidence="1">
    <location>
        <begin position="159"/>
        <end position="168"/>
    </location>
</feature>
<dbReference type="EMBL" id="CAUYUJ010016230">
    <property type="protein sequence ID" value="CAK0863149.1"/>
    <property type="molecule type" value="Genomic_DNA"/>
</dbReference>
<evidence type="ECO:0000313" key="3">
    <source>
        <dbReference type="Proteomes" id="UP001189429"/>
    </source>
</evidence>
<sequence>MLMADLTNRPYGANLNFLEFSMLPTDAVLAAAQIGSRGAGRAQKVSVEDEKQALQAKGAYYKEGEGPQLEELEDAWTGYFVWAETANGHEVKCSFVGRDGYMETARVAIETAMCLLFDKLPFKGGVLTPTVACGECLLRTGADGGRQPAVPDGRVVPHGGERRPPPWP</sequence>
<name>A0ABN9USY1_9DINO</name>
<reference evidence="2" key="1">
    <citation type="submission" date="2023-10" db="EMBL/GenBank/DDBJ databases">
        <authorList>
            <person name="Chen Y."/>
            <person name="Shah S."/>
            <person name="Dougan E. K."/>
            <person name="Thang M."/>
            <person name="Chan C."/>
        </authorList>
    </citation>
    <scope>NUCLEOTIDE SEQUENCE [LARGE SCALE GENOMIC DNA]</scope>
</reference>
<comment type="caution">
    <text evidence="2">The sequence shown here is derived from an EMBL/GenBank/DDBJ whole genome shotgun (WGS) entry which is preliminary data.</text>
</comment>
<proteinExistence type="predicted"/>